<evidence type="ECO:0000256" key="1">
    <source>
        <dbReference type="SAM" id="SignalP"/>
    </source>
</evidence>
<organism evidence="2 3">
    <name type="scientific">Candidatus Cetobacterium colombiensis</name>
    <dbReference type="NCBI Taxonomy" id="3073100"/>
    <lineage>
        <taxon>Bacteria</taxon>
        <taxon>Fusobacteriati</taxon>
        <taxon>Fusobacteriota</taxon>
        <taxon>Fusobacteriia</taxon>
        <taxon>Fusobacteriales</taxon>
        <taxon>Fusobacteriaceae</taxon>
        <taxon>Cetobacterium</taxon>
    </lineage>
</organism>
<accession>A0ABU4WDM0</accession>
<evidence type="ECO:0008006" key="4">
    <source>
        <dbReference type="Google" id="ProtNLM"/>
    </source>
</evidence>
<feature type="signal peptide" evidence="1">
    <location>
        <begin position="1"/>
        <end position="17"/>
    </location>
</feature>
<reference evidence="3" key="1">
    <citation type="submission" date="2023-07" db="EMBL/GenBank/DDBJ databases">
        <authorList>
            <person name="Colorado M.A."/>
            <person name="Villamil L.M."/>
            <person name="Melo J.F."/>
            <person name="Rodriguez J.A."/>
            <person name="Ruiz R.Y."/>
        </authorList>
    </citation>
    <scope>NUCLEOTIDE SEQUENCE [LARGE SCALE GENOMIC DNA]</scope>
    <source>
        <strain evidence="3">C33</strain>
    </source>
</reference>
<evidence type="ECO:0000313" key="3">
    <source>
        <dbReference type="Proteomes" id="UP001279681"/>
    </source>
</evidence>
<comment type="caution">
    <text evidence="2">The sequence shown here is derived from an EMBL/GenBank/DDBJ whole genome shotgun (WGS) entry which is preliminary data.</text>
</comment>
<keyword evidence="3" id="KW-1185">Reference proteome</keyword>
<protein>
    <recommendedName>
        <fullName evidence="4">DUF4252 domain-containing protein</fullName>
    </recommendedName>
</protein>
<dbReference type="EMBL" id="JAVIKH010000014">
    <property type="protein sequence ID" value="MDX8336819.1"/>
    <property type="molecule type" value="Genomic_DNA"/>
</dbReference>
<proteinExistence type="predicted"/>
<feature type="chain" id="PRO_5046511621" description="DUF4252 domain-containing protein" evidence="1">
    <location>
        <begin position="18"/>
        <end position="142"/>
    </location>
</feature>
<evidence type="ECO:0000313" key="2">
    <source>
        <dbReference type="EMBL" id="MDX8336819.1"/>
    </source>
</evidence>
<keyword evidence="1" id="KW-0732">Signal</keyword>
<dbReference type="Proteomes" id="UP001279681">
    <property type="component" value="Unassembled WGS sequence"/>
</dbReference>
<name>A0ABU4WDM0_9FUSO</name>
<sequence length="142" mass="16530">MKKLLCGFLLLSSMAFSAEVSKREANALKDRLKMYTTGYQKRAFTMKNHLGKREIVIDSKLRDLPQTSRTAFGDIRYNRAADWEMNREKRGIQYFSVPGTTRRKAVQKIDGKYVVFFYNAIGKNDNMVEDTFKDVKKALERN</sequence>
<gene>
    <name evidence="2" type="ORF">RFV38_09990</name>
</gene>
<dbReference type="RefSeq" id="WP_320314200.1">
    <property type="nucleotide sequence ID" value="NZ_JAVIKH010000014.1"/>
</dbReference>